<feature type="site" description="Transition state stabilizer" evidence="9">
    <location>
        <position position="30"/>
    </location>
</feature>
<dbReference type="HAMAP" id="MF_00082">
    <property type="entry name" value="ArgB"/>
    <property type="match status" value="1"/>
</dbReference>
<evidence type="ECO:0000256" key="2">
    <source>
        <dbReference type="ARBA" id="ARBA00022571"/>
    </source>
</evidence>
<accession>A0A5C6TR65</accession>
<dbReference type="AlphaFoldDB" id="A0A5C6TR65"/>
<reference evidence="11 12" key="1">
    <citation type="journal article" date="2015" name="J. Microbiol.">
        <title>Sphingosinicella ginsenosidimutans sp. nov., with ginsenoside converting activity.</title>
        <authorList>
            <person name="Kim J.K."/>
            <person name="Kang M.S."/>
            <person name="Park S.C."/>
            <person name="Kim K.M."/>
            <person name="Choi K."/>
            <person name="Yoon M.H."/>
            <person name="Im W.T."/>
        </authorList>
    </citation>
    <scope>NUCLEOTIDE SEQUENCE [LARGE SCALE GENOMIC DNA]</scope>
    <source>
        <strain evidence="11 12">BS-11</strain>
    </source>
</reference>
<dbReference type="PANTHER" id="PTHR23342">
    <property type="entry name" value="N-ACETYLGLUTAMATE SYNTHASE"/>
    <property type="match status" value="1"/>
</dbReference>
<dbReference type="Pfam" id="PF00696">
    <property type="entry name" value="AA_kinase"/>
    <property type="match status" value="1"/>
</dbReference>
<feature type="domain" description="Aspartate/glutamate/uridylate kinase" evidence="10">
    <location>
        <begin position="26"/>
        <end position="263"/>
    </location>
</feature>
<evidence type="ECO:0000256" key="8">
    <source>
        <dbReference type="ARBA" id="ARBA00048141"/>
    </source>
</evidence>
<name>A0A5C6TR65_9SPHN</name>
<comment type="caution">
    <text evidence="11">The sequence shown here is derived from an EMBL/GenBank/DDBJ whole genome shotgun (WGS) entry which is preliminary data.</text>
</comment>
<evidence type="ECO:0000256" key="1">
    <source>
        <dbReference type="ARBA" id="ARBA00004828"/>
    </source>
</evidence>
<dbReference type="EMBL" id="VOQQ01000001">
    <property type="protein sequence ID" value="TXC62491.1"/>
    <property type="molecule type" value="Genomic_DNA"/>
</dbReference>
<dbReference type="Proteomes" id="UP000321249">
    <property type="component" value="Unassembled WGS sequence"/>
</dbReference>
<comment type="catalytic activity">
    <reaction evidence="8 9">
        <text>N-acetyl-L-glutamate + ATP = N-acetyl-L-glutamyl 5-phosphate + ADP</text>
        <dbReference type="Rhea" id="RHEA:14629"/>
        <dbReference type="ChEBI" id="CHEBI:30616"/>
        <dbReference type="ChEBI" id="CHEBI:44337"/>
        <dbReference type="ChEBI" id="CHEBI:57936"/>
        <dbReference type="ChEBI" id="CHEBI:456216"/>
        <dbReference type="EC" id="2.7.2.8"/>
    </reaction>
</comment>
<dbReference type="GO" id="GO:0005737">
    <property type="term" value="C:cytoplasm"/>
    <property type="evidence" value="ECO:0007669"/>
    <property type="project" value="UniProtKB-SubCell"/>
</dbReference>
<dbReference type="EC" id="2.7.2.8" evidence="9"/>
<proteinExistence type="inferred from homology"/>
<dbReference type="InterPro" id="IPR036393">
    <property type="entry name" value="AceGlu_kinase-like_sf"/>
</dbReference>
<dbReference type="RefSeq" id="WP_147041879.1">
    <property type="nucleotide sequence ID" value="NZ_BAABIR010000001.1"/>
</dbReference>
<sequence length="289" mass="30300">MSTNPALTAQVLVEALPYIQRFAGKSVVVKLGGAAIDAELDRALAQDVLLLRSVGVRCVLVHGGGPQVDAMMKKLGKEPEFRDGLRVTDAETLDIVRTVLVGKVNRDLVATINREAGDEPVAVGVAGEDGGLLVTTQRDPALGFVGDVALVRAGRLHGLLDQGLAPVVSTIGADASGQPYNINADEAAMAIAVAMQAEKIVYLTAAPGLLEDPRDETSLIQRLTVSELRERITHESVSKGMIPKLRACADAVEGGVGSAHIIDGRVPHALLIEILTDAGIGTMIRMEGE</sequence>
<dbReference type="CDD" id="cd04250">
    <property type="entry name" value="AAK_NAGK-C"/>
    <property type="match status" value="1"/>
</dbReference>
<feature type="binding site" evidence="9">
    <location>
        <position position="86"/>
    </location>
    <ligand>
        <name>substrate</name>
    </ligand>
</feature>
<feature type="binding site" evidence="9">
    <location>
        <begin position="64"/>
        <end position="65"/>
    </location>
    <ligand>
        <name>substrate</name>
    </ligand>
</feature>
<dbReference type="PIRSF" id="PIRSF000728">
    <property type="entry name" value="NAGK"/>
    <property type="match status" value="1"/>
</dbReference>
<evidence type="ECO:0000256" key="9">
    <source>
        <dbReference type="HAMAP-Rule" id="MF_00082"/>
    </source>
</evidence>
<dbReference type="InterPro" id="IPR041727">
    <property type="entry name" value="NAGK-C"/>
</dbReference>
<comment type="pathway">
    <text evidence="1 9">Amino-acid biosynthesis; L-arginine biosynthesis; N(2)-acetyl-L-ornithine from L-glutamate: step 2/4.</text>
</comment>
<keyword evidence="6 9" id="KW-0418">Kinase</keyword>
<dbReference type="FunFam" id="3.40.1160.10:FF:000004">
    <property type="entry name" value="Acetylglutamate kinase"/>
    <property type="match status" value="1"/>
</dbReference>
<gene>
    <name evidence="9 11" type="primary">argB</name>
    <name evidence="11" type="ORF">FRZ32_01750</name>
</gene>
<dbReference type="OrthoDB" id="9803155at2"/>
<dbReference type="NCBIfam" id="TIGR00761">
    <property type="entry name" value="argB"/>
    <property type="match status" value="1"/>
</dbReference>
<evidence type="ECO:0000256" key="5">
    <source>
        <dbReference type="ARBA" id="ARBA00022741"/>
    </source>
</evidence>
<comment type="similarity">
    <text evidence="9">Belongs to the acetylglutamate kinase family. ArgB subfamily.</text>
</comment>
<dbReference type="GO" id="GO:0003991">
    <property type="term" value="F:acetylglutamate kinase activity"/>
    <property type="evidence" value="ECO:0007669"/>
    <property type="project" value="UniProtKB-UniRule"/>
</dbReference>
<dbReference type="PANTHER" id="PTHR23342:SF0">
    <property type="entry name" value="N-ACETYLGLUTAMATE SYNTHASE, MITOCHONDRIAL"/>
    <property type="match status" value="1"/>
</dbReference>
<dbReference type="GO" id="GO:0042450">
    <property type="term" value="P:L-arginine biosynthetic process via ornithine"/>
    <property type="evidence" value="ECO:0007669"/>
    <property type="project" value="UniProtKB-UniRule"/>
</dbReference>
<protein>
    <recommendedName>
        <fullName evidence="9">Acetylglutamate kinase</fullName>
        <ecNumber evidence="9">2.7.2.8</ecNumber>
    </recommendedName>
    <alternativeName>
        <fullName evidence="9">N-acetyl-L-glutamate 5-phosphotransferase</fullName>
    </alternativeName>
    <alternativeName>
        <fullName evidence="9">NAG kinase</fullName>
        <shortName evidence="9">NAGK</shortName>
    </alternativeName>
</protein>
<comment type="subcellular location">
    <subcellularLocation>
        <location evidence="9">Cytoplasm</location>
    </subcellularLocation>
</comment>
<keyword evidence="4 9" id="KW-0808">Transferase</keyword>
<evidence type="ECO:0000259" key="10">
    <source>
        <dbReference type="Pfam" id="PF00696"/>
    </source>
</evidence>
<feature type="site" description="Transition state stabilizer" evidence="9">
    <location>
        <position position="244"/>
    </location>
</feature>
<comment type="function">
    <text evidence="9">Catalyzes the ATP-dependent phosphorylation of N-acetyl-L-glutamate.</text>
</comment>
<evidence type="ECO:0000256" key="3">
    <source>
        <dbReference type="ARBA" id="ARBA00022605"/>
    </source>
</evidence>
<feature type="binding site" evidence="9">
    <location>
        <position position="181"/>
    </location>
    <ligand>
        <name>substrate</name>
    </ligand>
</feature>
<dbReference type="SUPFAM" id="SSF53633">
    <property type="entry name" value="Carbamate kinase-like"/>
    <property type="match status" value="1"/>
</dbReference>
<evidence type="ECO:0000256" key="4">
    <source>
        <dbReference type="ARBA" id="ARBA00022679"/>
    </source>
</evidence>
<evidence type="ECO:0000313" key="12">
    <source>
        <dbReference type="Proteomes" id="UP000321249"/>
    </source>
</evidence>
<evidence type="ECO:0000256" key="6">
    <source>
        <dbReference type="ARBA" id="ARBA00022777"/>
    </source>
</evidence>
<dbReference type="Gene3D" id="3.40.1160.10">
    <property type="entry name" value="Acetylglutamate kinase-like"/>
    <property type="match status" value="1"/>
</dbReference>
<keyword evidence="7 9" id="KW-0067">ATP-binding</keyword>
<organism evidence="11 12">
    <name type="scientific">Allosphingosinicella ginsenosidimutans</name>
    <dbReference type="NCBI Taxonomy" id="1176539"/>
    <lineage>
        <taxon>Bacteria</taxon>
        <taxon>Pseudomonadati</taxon>
        <taxon>Pseudomonadota</taxon>
        <taxon>Alphaproteobacteria</taxon>
        <taxon>Sphingomonadales</taxon>
        <taxon>Sphingomonadaceae</taxon>
        <taxon>Allosphingosinicella</taxon>
    </lineage>
</organism>
<keyword evidence="3 9" id="KW-0028">Amino-acid biosynthesis</keyword>
<dbReference type="InterPro" id="IPR001048">
    <property type="entry name" value="Asp/Glu/Uridylate_kinase"/>
</dbReference>
<dbReference type="UniPathway" id="UPA00068">
    <property type="reaction ID" value="UER00107"/>
</dbReference>
<keyword evidence="2 9" id="KW-0055">Arginine biosynthesis</keyword>
<keyword evidence="9" id="KW-0963">Cytoplasm</keyword>
<keyword evidence="12" id="KW-1185">Reference proteome</keyword>
<dbReference type="InterPro" id="IPR004662">
    <property type="entry name" value="AcgluKinase_fam"/>
</dbReference>
<dbReference type="GO" id="GO:0005524">
    <property type="term" value="F:ATP binding"/>
    <property type="evidence" value="ECO:0007669"/>
    <property type="project" value="UniProtKB-UniRule"/>
</dbReference>
<keyword evidence="5 9" id="KW-0547">Nucleotide-binding</keyword>
<dbReference type="InterPro" id="IPR037528">
    <property type="entry name" value="ArgB"/>
</dbReference>
<evidence type="ECO:0000256" key="7">
    <source>
        <dbReference type="ARBA" id="ARBA00022840"/>
    </source>
</evidence>
<evidence type="ECO:0000313" key="11">
    <source>
        <dbReference type="EMBL" id="TXC62491.1"/>
    </source>
</evidence>